<reference evidence="2 4" key="1">
    <citation type="submission" date="2016-11" db="EMBL/GenBank/DDBJ databases">
        <authorList>
            <person name="Klemetsen T."/>
        </authorList>
    </citation>
    <scope>NUCLEOTIDE SEQUENCE [LARGE SCALE GENOMIC DNA]</scope>
    <source>
        <strain evidence="2">MT 2528</strain>
    </source>
</reference>
<organism evidence="3 5">
    <name type="scientific">Moritella viscosa</name>
    <dbReference type="NCBI Taxonomy" id="80854"/>
    <lineage>
        <taxon>Bacteria</taxon>
        <taxon>Pseudomonadati</taxon>
        <taxon>Pseudomonadota</taxon>
        <taxon>Gammaproteobacteria</taxon>
        <taxon>Alteromonadales</taxon>
        <taxon>Moritellaceae</taxon>
        <taxon>Moritella</taxon>
    </lineage>
</organism>
<dbReference type="AlphaFoldDB" id="A0A090IMJ1"/>
<dbReference type="Proteomes" id="UP000182660">
    <property type="component" value="Unassembled WGS sequence"/>
</dbReference>
<dbReference type="HOGENOM" id="CLU_061127_0_0_6"/>
<dbReference type="RefSeq" id="WP_045111756.1">
    <property type="nucleotide sequence ID" value="NZ_CAWQZC010000063.1"/>
</dbReference>
<gene>
    <name evidence="2" type="ORF">MT2528_1893</name>
    <name evidence="3" type="ORF">NVI5450_2115</name>
</gene>
<dbReference type="GO" id="GO:0004553">
    <property type="term" value="F:hydrolase activity, hydrolyzing O-glycosyl compounds"/>
    <property type="evidence" value="ECO:0007669"/>
    <property type="project" value="InterPro"/>
</dbReference>
<keyword evidence="4" id="KW-1185">Reference proteome</keyword>
<evidence type="ECO:0000313" key="4">
    <source>
        <dbReference type="Proteomes" id="UP000182660"/>
    </source>
</evidence>
<dbReference type="OrthoDB" id="9803238at2"/>
<dbReference type="PANTHER" id="PTHR43174:SF3">
    <property type="entry name" value="UDP-N-ACETYLGLUCOSAMINE 2-EPIMERASE"/>
    <property type="match status" value="1"/>
</dbReference>
<dbReference type="InterPro" id="IPR020004">
    <property type="entry name" value="UDP-GlcNAc_Epase"/>
</dbReference>
<dbReference type="PANTHER" id="PTHR43174">
    <property type="entry name" value="UDP-N-ACETYLGLUCOSAMINE 2-EPIMERASE"/>
    <property type="match status" value="1"/>
</dbReference>
<dbReference type="STRING" id="80854.MVIS_3781"/>
<dbReference type="EMBL" id="FPLJ01000048">
    <property type="protein sequence ID" value="SGY90290.1"/>
    <property type="molecule type" value="Genomic_DNA"/>
</dbReference>
<dbReference type="GO" id="GO:0006047">
    <property type="term" value="P:UDP-N-acetylglucosamine metabolic process"/>
    <property type="evidence" value="ECO:0007669"/>
    <property type="project" value="InterPro"/>
</dbReference>
<evidence type="ECO:0000313" key="5">
    <source>
        <dbReference type="Proteomes" id="UP000183794"/>
    </source>
</evidence>
<dbReference type="Pfam" id="PF02350">
    <property type="entry name" value="Epimerase_2"/>
    <property type="match status" value="1"/>
</dbReference>
<evidence type="ECO:0000313" key="3">
    <source>
        <dbReference type="EMBL" id="SGY98791.1"/>
    </source>
</evidence>
<reference evidence="3 5" key="2">
    <citation type="submission" date="2016-11" db="EMBL/GenBank/DDBJ databases">
        <authorList>
            <person name="Jaros S."/>
            <person name="Januszkiewicz K."/>
            <person name="Wedrychowicz H."/>
        </authorList>
    </citation>
    <scope>NUCLEOTIDE SEQUENCE [LARGE SCALE GENOMIC DNA]</scope>
    <source>
        <strain evidence="3">NVI 5450</strain>
    </source>
</reference>
<dbReference type="GeneID" id="61295793"/>
<dbReference type="InterPro" id="IPR029767">
    <property type="entry name" value="WecB-like"/>
</dbReference>
<evidence type="ECO:0000313" key="2">
    <source>
        <dbReference type="EMBL" id="SGY90290.1"/>
    </source>
</evidence>
<protein>
    <submittedName>
        <fullName evidence="3">UDP-N-acetylglucosamine 2-epimerase</fullName>
    </submittedName>
</protein>
<dbReference type="PATRIC" id="fig|80854.5.peg.4005"/>
<dbReference type="NCBIfam" id="TIGR03568">
    <property type="entry name" value="NeuC_NnaA"/>
    <property type="match status" value="1"/>
</dbReference>
<feature type="domain" description="UDP-N-acetylglucosamine 2-epimerase" evidence="1">
    <location>
        <begin position="24"/>
        <end position="356"/>
    </location>
</feature>
<name>A0A090IMJ1_9GAMM</name>
<dbReference type="InterPro" id="IPR003331">
    <property type="entry name" value="UDP_GlcNAc_Epimerase_2_dom"/>
</dbReference>
<dbReference type="EMBL" id="FPLD01000057">
    <property type="protein sequence ID" value="SGY98791.1"/>
    <property type="molecule type" value="Genomic_DNA"/>
</dbReference>
<sequence length="379" mass="42922">MTKKILFLTGTRADFGKLKSLIHKVEGAEQFDAHIFVTGMHMIATYGMTAREVEKSGFQSIYKYINQNKHDSMDVILAKTIQGLSDYVKELQPDMIVVHGDRVEAMAGAIVGSLNNILVSHIEGGEVSGTIDELIRHSVSKMSHLHFVSNEKAKQRLLQLGECEQSIYVIGSPDLDIMTSSDLPKLQDVKKRYEIDFERYAVFMYHPVTTDVDSLPKNIRETIDALIESKQNYVVIYPNNDHGSEIIINELSRLKDNSNFKVFPSLRFECFLTLLKNAQFMVGNSSAGIREMPFYGLPSINLGSRQDNRSNAISILNCDEDSHVILELIDKSLISRFAPEQEFGTGESNKLFFKAINNENLWYTSSQKVFLDIKIKHEI</sequence>
<proteinExistence type="predicted"/>
<evidence type="ECO:0000259" key="1">
    <source>
        <dbReference type="Pfam" id="PF02350"/>
    </source>
</evidence>
<dbReference type="Gene3D" id="3.40.50.2000">
    <property type="entry name" value="Glycogen Phosphorylase B"/>
    <property type="match status" value="2"/>
</dbReference>
<dbReference type="SUPFAM" id="SSF53756">
    <property type="entry name" value="UDP-Glycosyltransferase/glycogen phosphorylase"/>
    <property type="match status" value="1"/>
</dbReference>
<dbReference type="KEGG" id="mvs:MVIS_3781"/>
<dbReference type="Proteomes" id="UP000183794">
    <property type="component" value="Unassembled WGS sequence"/>
</dbReference>
<accession>A0A090IMJ1</accession>